<keyword evidence="2 12" id="KW-0235">DNA replication</keyword>
<evidence type="ECO:0000259" key="14">
    <source>
        <dbReference type="PROSITE" id="PS51194"/>
    </source>
</evidence>
<keyword evidence="3 12" id="KW-0479">Metal-binding</keyword>
<dbReference type="EMBL" id="CP136920">
    <property type="protein sequence ID" value="WOO40331.1"/>
    <property type="molecule type" value="Genomic_DNA"/>
</dbReference>
<protein>
    <recommendedName>
        <fullName evidence="12">Replication restart protein PriA</fullName>
    </recommendedName>
    <alternativeName>
        <fullName evidence="12">ATP-dependent DNA helicase PriA</fullName>
        <ecNumber evidence="12">5.6.2.4</ecNumber>
    </alternativeName>
    <alternativeName>
        <fullName evidence="12">DNA 3'-5' helicase PriA</fullName>
    </alternativeName>
</protein>
<dbReference type="GO" id="GO:0006269">
    <property type="term" value="P:DNA replication, synthesis of primer"/>
    <property type="evidence" value="ECO:0007669"/>
    <property type="project" value="UniProtKB-KW"/>
</dbReference>
<evidence type="ECO:0000256" key="2">
    <source>
        <dbReference type="ARBA" id="ARBA00022705"/>
    </source>
</evidence>
<dbReference type="InterPro" id="IPR011545">
    <property type="entry name" value="DEAD/DEAH_box_helicase_dom"/>
</dbReference>
<dbReference type="GO" id="GO:0006310">
    <property type="term" value="P:DNA recombination"/>
    <property type="evidence" value="ECO:0007669"/>
    <property type="project" value="InterPro"/>
</dbReference>
<dbReference type="InterPro" id="IPR041222">
    <property type="entry name" value="PriA_3primeBD"/>
</dbReference>
<proteinExistence type="inferred from homology"/>
<dbReference type="InterPro" id="IPR042115">
    <property type="entry name" value="PriA_3primeBD_sf"/>
</dbReference>
<feature type="binding site" evidence="12">
    <location>
        <position position="499"/>
    </location>
    <ligand>
        <name>Zn(2+)</name>
        <dbReference type="ChEBI" id="CHEBI:29105"/>
        <label>1</label>
    </ligand>
</feature>
<dbReference type="GO" id="GO:1990077">
    <property type="term" value="C:primosome complex"/>
    <property type="evidence" value="ECO:0007669"/>
    <property type="project" value="UniProtKB-UniRule"/>
</dbReference>
<dbReference type="InterPro" id="IPR040498">
    <property type="entry name" value="PriA_CRR"/>
</dbReference>
<organism evidence="15 16">
    <name type="scientific">Rubellicoccus peritrichatus</name>
    <dbReference type="NCBI Taxonomy" id="3080537"/>
    <lineage>
        <taxon>Bacteria</taxon>
        <taxon>Pseudomonadati</taxon>
        <taxon>Verrucomicrobiota</taxon>
        <taxon>Opitutia</taxon>
        <taxon>Puniceicoccales</taxon>
        <taxon>Cerasicoccaceae</taxon>
        <taxon>Rubellicoccus</taxon>
    </lineage>
</organism>
<dbReference type="PROSITE" id="PS51192">
    <property type="entry name" value="HELICASE_ATP_BIND_1"/>
    <property type="match status" value="1"/>
</dbReference>
<keyword evidence="16" id="KW-1185">Reference proteome</keyword>
<evidence type="ECO:0000256" key="11">
    <source>
        <dbReference type="ARBA" id="ARBA00048988"/>
    </source>
</evidence>
<dbReference type="PANTHER" id="PTHR30580:SF0">
    <property type="entry name" value="PRIMOSOMAL PROTEIN N"/>
    <property type="match status" value="1"/>
</dbReference>
<keyword evidence="10 12" id="KW-0413">Isomerase</keyword>
<comment type="catalytic activity">
    <reaction evidence="12">
        <text>Couples ATP hydrolysis with the unwinding of duplex DNA by translocating in the 3'-5' direction.</text>
        <dbReference type="EC" id="5.6.2.4"/>
    </reaction>
</comment>
<evidence type="ECO:0000256" key="5">
    <source>
        <dbReference type="ARBA" id="ARBA00022801"/>
    </source>
</evidence>
<name>A0AAQ3L7C3_9BACT</name>
<dbReference type="Proteomes" id="UP001304300">
    <property type="component" value="Chromosome"/>
</dbReference>
<keyword evidence="6 12" id="KW-0347">Helicase</keyword>
<accession>A0AAQ3L7C3</accession>
<evidence type="ECO:0000256" key="1">
    <source>
        <dbReference type="ARBA" id="ARBA00022515"/>
    </source>
</evidence>
<keyword evidence="1 12" id="KW-0639">Primosome</keyword>
<dbReference type="GO" id="GO:0006302">
    <property type="term" value="P:double-strand break repair"/>
    <property type="evidence" value="ECO:0007669"/>
    <property type="project" value="InterPro"/>
</dbReference>
<evidence type="ECO:0000256" key="6">
    <source>
        <dbReference type="ARBA" id="ARBA00022806"/>
    </source>
</evidence>
<feature type="domain" description="Helicase ATP-binding" evidence="13">
    <location>
        <begin position="224"/>
        <end position="393"/>
    </location>
</feature>
<dbReference type="GO" id="GO:0043138">
    <property type="term" value="F:3'-5' DNA helicase activity"/>
    <property type="evidence" value="ECO:0007669"/>
    <property type="project" value="UniProtKB-EC"/>
</dbReference>
<evidence type="ECO:0000259" key="13">
    <source>
        <dbReference type="PROSITE" id="PS51192"/>
    </source>
</evidence>
<dbReference type="SMART" id="SM00490">
    <property type="entry name" value="HELICc"/>
    <property type="match status" value="1"/>
</dbReference>
<dbReference type="GO" id="GO:0008270">
    <property type="term" value="F:zinc ion binding"/>
    <property type="evidence" value="ECO:0007669"/>
    <property type="project" value="UniProtKB-UniRule"/>
</dbReference>
<comment type="catalytic activity">
    <reaction evidence="11 12">
        <text>ATP + H2O = ADP + phosphate + H(+)</text>
        <dbReference type="Rhea" id="RHEA:13065"/>
        <dbReference type="ChEBI" id="CHEBI:15377"/>
        <dbReference type="ChEBI" id="CHEBI:15378"/>
        <dbReference type="ChEBI" id="CHEBI:30616"/>
        <dbReference type="ChEBI" id="CHEBI:43474"/>
        <dbReference type="ChEBI" id="CHEBI:456216"/>
        <dbReference type="EC" id="5.6.2.4"/>
    </reaction>
</comment>
<dbReference type="InterPro" id="IPR014001">
    <property type="entry name" value="Helicase_ATP-bd"/>
</dbReference>
<comment type="cofactor">
    <cofactor evidence="12">
        <name>Zn(2+)</name>
        <dbReference type="ChEBI" id="CHEBI:29105"/>
    </cofactor>
    <text evidence="12">Binds 2 zinc ions per subunit.</text>
</comment>
<keyword evidence="5 12" id="KW-0378">Hydrolase</keyword>
<evidence type="ECO:0000256" key="12">
    <source>
        <dbReference type="HAMAP-Rule" id="MF_00983"/>
    </source>
</evidence>
<dbReference type="EC" id="5.6.2.4" evidence="12"/>
<dbReference type="InterPro" id="IPR005259">
    <property type="entry name" value="PriA"/>
</dbReference>
<dbReference type="InterPro" id="IPR041236">
    <property type="entry name" value="PriA_C"/>
</dbReference>
<feature type="binding site" evidence="12">
    <location>
        <position position="456"/>
    </location>
    <ligand>
        <name>Zn(2+)</name>
        <dbReference type="ChEBI" id="CHEBI:29105"/>
        <label>1</label>
    </ligand>
</feature>
<feature type="binding site" evidence="12">
    <location>
        <position position="465"/>
    </location>
    <ligand>
        <name>Zn(2+)</name>
        <dbReference type="ChEBI" id="CHEBI:29105"/>
        <label>2</label>
    </ligand>
</feature>
<comment type="similarity">
    <text evidence="12">Belongs to the helicase family. PriA subfamily.</text>
</comment>
<feature type="binding site" evidence="12">
    <location>
        <position position="496"/>
    </location>
    <ligand>
        <name>Zn(2+)</name>
        <dbReference type="ChEBI" id="CHEBI:29105"/>
        <label>1</label>
    </ligand>
</feature>
<dbReference type="KEGG" id="puo:RZN69_17060"/>
<evidence type="ECO:0000313" key="15">
    <source>
        <dbReference type="EMBL" id="WOO40331.1"/>
    </source>
</evidence>
<feature type="binding site" evidence="12">
    <location>
        <position position="486"/>
    </location>
    <ligand>
        <name>Zn(2+)</name>
        <dbReference type="ChEBI" id="CHEBI:29105"/>
        <label>2</label>
    </ligand>
</feature>
<keyword evidence="8 12" id="KW-0067">ATP-binding</keyword>
<reference evidence="15 16" key="1">
    <citation type="submission" date="2023-10" db="EMBL/GenBank/DDBJ databases">
        <title>Rubellicoccus peritrichatus gen. nov., sp. nov., isolated from an algae of coral reef tank.</title>
        <authorList>
            <person name="Luo J."/>
        </authorList>
    </citation>
    <scope>NUCLEOTIDE SEQUENCE [LARGE SCALE GENOMIC DNA]</scope>
    <source>
        <strain evidence="15 16">CR14</strain>
    </source>
</reference>
<dbReference type="Pfam" id="PF00270">
    <property type="entry name" value="DEAD"/>
    <property type="match status" value="1"/>
</dbReference>
<dbReference type="FunFam" id="3.40.50.300:FF:000489">
    <property type="entry name" value="Primosome assembly protein PriA"/>
    <property type="match status" value="1"/>
</dbReference>
<dbReference type="GO" id="GO:0003677">
    <property type="term" value="F:DNA binding"/>
    <property type="evidence" value="ECO:0007669"/>
    <property type="project" value="UniProtKB-UniRule"/>
</dbReference>
<sequence length="748" mass="84247">MNSTDRLIEVMPIAGIETPLAYAVPSGVRGCMEIGALVRIPLQNRTCLGVVVREGSDQKVPAGKLKYVIDGLFNEPVLTPELITLSKWMRRYYAASVESVFETMIPSAVRQEMSPKMHRLLSVRQVLNDEELQALDKRAPKQAEVYRFVQQQPLPVARGLIMGRLKVSAASIDSLTKKNILTERAEREERVVYSDVLSNAEKVSEVAVELTEEQAAAEEDIAASIAAGEFRVHLLHGVTGSGKTEVYLHAMRRVLDSGGSIVYLVPEVALTPQTVSRLRGRFEQAGDKIVVWHSHLSNGERLDAWMTLARGEARVVVGARSAIFAPIQNLRLVVVDEEHEPAYKQAETPRYHGRDVAVYRAMLSKAVCVLGSATPSLESLYNIQTKNYRVNRLTKRIDDRQLPIVHLVDMRRERLNPDGSANISAMLAEKLQDRQDKAEQSILFLNRRGYSSSMNCPDCGFVAMCEHCDVMLTYHRPEQQLKCHICGFHQPAPSGCPQCKSSKVRWRGYGTQRIEEVIGKIVPGAKIVRLDTDTMSKKNLFRKILGDFRTGKIDILIGTQMIAKGLDFPNVTLVGLVDADVSLHIPDFRAAERTFQLLVQVSGRAGRGDKAGEVVVQTLMPHSPPIQYARQADFDGFLDAELEQRREFNYPPYRHLVRHLFRGRNPEKVQFYAEQWAKKLEKELTEPIEIRGPVAAPLEKMKDQYRFHLWYFVGNVSRTLPYITAIRDAFKLDDDVIDVLDVDPVDMV</sequence>
<dbReference type="Pfam" id="PF18319">
    <property type="entry name" value="Zn_ribbon_PriA"/>
    <property type="match status" value="1"/>
</dbReference>
<gene>
    <name evidence="12 15" type="primary">priA</name>
    <name evidence="15" type="ORF">RZN69_17060</name>
</gene>
<keyword evidence="7 12" id="KW-0862">Zinc</keyword>
<dbReference type="GO" id="GO:0006270">
    <property type="term" value="P:DNA replication initiation"/>
    <property type="evidence" value="ECO:0007669"/>
    <property type="project" value="TreeGrafter"/>
</dbReference>
<evidence type="ECO:0000256" key="7">
    <source>
        <dbReference type="ARBA" id="ARBA00022833"/>
    </source>
</evidence>
<feature type="binding site" evidence="12">
    <location>
        <position position="468"/>
    </location>
    <ligand>
        <name>Zn(2+)</name>
        <dbReference type="ChEBI" id="CHEBI:29105"/>
        <label>2</label>
    </ligand>
</feature>
<dbReference type="InterPro" id="IPR001650">
    <property type="entry name" value="Helicase_C-like"/>
</dbReference>
<keyword evidence="4 12" id="KW-0547">Nucleotide-binding</keyword>
<dbReference type="CDD" id="cd17929">
    <property type="entry name" value="DEXHc_priA"/>
    <property type="match status" value="1"/>
</dbReference>
<evidence type="ECO:0000313" key="16">
    <source>
        <dbReference type="Proteomes" id="UP001304300"/>
    </source>
</evidence>
<dbReference type="NCBIfam" id="TIGR00595">
    <property type="entry name" value="priA"/>
    <property type="match status" value="1"/>
</dbReference>
<feature type="binding site" evidence="12">
    <location>
        <position position="459"/>
    </location>
    <ligand>
        <name>Zn(2+)</name>
        <dbReference type="ChEBI" id="CHEBI:29105"/>
        <label>1</label>
    </ligand>
</feature>
<evidence type="ECO:0000256" key="9">
    <source>
        <dbReference type="ARBA" id="ARBA00023125"/>
    </source>
</evidence>
<dbReference type="GO" id="GO:0016787">
    <property type="term" value="F:hydrolase activity"/>
    <property type="evidence" value="ECO:0007669"/>
    <property type="project" value="UniProtKB-KW"/>
</dbReference>
<keyword evidence="9 12" id="KW-0238">DNA-binding</keyword>
<feature type="binding site" evidence="12">
    <location>
        <position position="483"/>
    </location>
    <ligand>
        <name>Zn(2+)</name>
        <dbReference type="ChEBI" id="CHEBI:29105"/>
        <label>2</label>
    </ligand>
</feature>
<dbReference type="Pfam" id="PF18074">
    <property type="entry name" value="PriA_C"/>
    <property type="match status" value="1"/>
</dbReference>
<comment type="function">
    <text evidence="12">Initiates the restart of stalled replication forks, which reloads the replicative helicase on sites other than the origin of replication. Recognizes and binds to abandoned replication forks and remodels them to uncover a helicase loading site. Promotes assembly of the primosome at these replication forks.</text>
</comment>
<dbReference type="GO" id="GO:0005524">
    <property type="term" value="F:ATP binding"/>
    <property type="evidence" value="ECO:0007669"/>
    <property type="project" value="UniProtKB-UniRule"/>
</dbReference>
<dbReference type="CDD" id="cd18804">
    <property type="entry name" value="SF2_C_priA"/>
    <property type="match status" value="1"/>
</dbReference>
<dbReference type="Gene3D" id="3.40.50.300">
    <property type="entry name" value="P-loop containing nucleotide triphosphate hydrolases"/>
    <property type="match status" value="2"/>
</dbReference>
<dbReference type="SMART" id="SM00487">
    <property type="entry name" value="DEXDc"/>
    <property type="match status" value="1"/>
</dbReference>
<dbReference type="SUPFAM" id="SSF52540">
    <property type="entry name" value="P-loop containing nucleoside triphosphate hydrolases"/>
    <property type="match status" value="2"/>
</dbReference>
<dbReference type="Gene3D" id="3.40.1440.60">
    <property type="entry name" value="PriA, 3(prime) DNA-binding domain"/>
    <property type="match status" value="1"/>
</dbReference>
<dbReference type="InterPro" id="IPR027417">
    <property type="entry name" value="P-loop_NTPase"/>
</dbReference>
<dbReference type="HAMAP" id="MF_00983">
    <property type="entry name" value="PriA"/>
    <property type="match status" value="1"/>
</dbReference>
<dbReference type="Pfam" id="PF00271">
    <property type="entry name" value="Helicase_C"/>
    <property type="match status" value="1"/>
</dbReference>
<evidence type="ECO:0000256" key="8">
    <source>
        <dbReference type="ARBA" id="ARBA00022840"/>
    </source>
</evidence>
<dbReference type="RefSeq" id="WP_317832522.1">
    <property type="nucleotide sequence ID" value="NZ_CP136920.1"/>
</dbReference>
<comment type="subunit">
    <text evidence="12">Component of the replication restart primosome.</text>
</comment>
<evidence type="ECO:0000256" key="10">
    <source>
        <dbReference type="ARBA" id="ARBA00023235"/>
    </source>
</evidence>
<dbReference type="PROSITE" id="PS51194">
    <property type="entry name" value="HELICASE_CTER"/>
    <property type="match status" value="1"/>
</dbReference>
<dbReference type="Pfam" id="PF17764">
    <property type="entry name" value="PriA_3primeBD"/>
    <property type="match status" value="1"/>
</dbReference>
<feature type="domain" description="Helicase C-terminal" evidence="14">
    <location>
        <begin position="469"/>
        <end position="645"/>
    </location>
</feature>
<dbReference type="PANTHER" id="PTHR30580">
    <property type="entry name" value="PRIMOSOMAL PROTEIN N"/>
    <property type="match status" value="1"/>
</dbReference>
<evidence type="ECO:0000256" key="3">
    <source>
        <dbReference type="ARBA" id="ARBA00022723"/>
    </source>
</evidence>
<evidence type="ECO:0000256" key="4">
    <source>
        <dbReference type="ARBA" id="ARBA00022741"/>
    </source>
</evidence>
<dbReference type="AlphaFoldDB" id="A0AAQ3L7C3"/>